<dbReference type="GO" id="GO:0008932">
    <property type="term" value="F:lytic endotransglycosylase activity"/>
    <property type="evidence" value="ECO:0007669"/>
    <property type="project" value="UniProtKB-UniRule"/>
</dbReference>
<evidence type="ECO:0000256" key="4">
    <source>
        <dbReference type="ARBA" id="ARBA00023136"/>
    </source>
</evidence>
<dbReference type="EC" id="4.2.2.29" evidence="7"/>
<keyword evidence="4 7" id="KW-0472">Membrane</keyword>
<dbReference type="GO" id="GO:0071555">
    <property type="term" value="P:cell wall organization"/>
    <property type="evidence" value="ECO:0007669"/>
    <property type="project" value="UniProtKB-KW"/>
</dbReference>
<accession>A0A1G2PDG4</accession>
<evidence type="ECO:0000256" key="7">
    <source>
        <dbReference type="HAMAP-Rule" id="MF_02065"/>
    </source>
</evidence>
<evidence type="ECO:0000256" key="1">
    <source>
        <dbReference type="ARBA" id="ARBA00022475"/>
    </source>
</evidence>
<dbReference type="EMBL" id="MHSR01000016">
    <property type="protein sequence ID" value="OHA46390.1"/>
    <property type="molecule type" value="Genomic_DNA"/>
</dbReference>
<dbReference type="CDD" id="cd08010">
    <property type="entry name" value="MltG_like"/>
    <property type="match status" value="1"/>
</dbReference>
<comment type="subcellular location">
    <subcellularLocation>
        <location evidence="7">Cell membrane</location>
        <topology evidence="7">Single-pass membrane protein</topology>
    </subcellularLocation>
</comment>
<keyword evidence="6 7" id="KW-0961">Cell wall biogenesis/degradation</keyword>
<dbReference type="PANTHER" id="PTHR30518:SF2">
    <property type="entry name" value="ENDOLYTIC MUREIN TRANSGLYCOSYLASE"/>
    <property type="match status" value="1"/>
</dbReference>
<keyword evidence="5 7" id="KW-0456">Lyase</keyword>
<evidence type="ECO:0000256" key="6">
    <source>
        <dbReference type="ARBA" id="ARBA00023316"/>
    </source>
</evidence>
<feature type="transmembrane region" description="Helical" evidence="7">
    <location>
        <begin position="47"/>
        <end position="69"/>
    </location>
</feature>
<name>A0A1G2PDG4_9BACT</name>
<comment type="function">
    <text evidence="7">Functions as a peptidoglycan terminase that cleaves nascent peptidoglycan strands endolytically to terminate their elongation.</text>
</comment>
<dbReference type="HAMAP" id="MF_02065">
    <property type="entry name" value="MltG"/>
    <property type="match status" value="1"/>
</dbReference>
<evidence type="ECO:0000313" key="9">
    <source>
        <dbReference type="Proteomes" id="UP000178869"/>
    </source>
</evidence>
<comment type="catalytic activity">
    <reaction evidence="7">
        <text>a peptidoglycan chain = a peptidoglycan chain with N-acetyl-1,6-anhydromuramyl-[peptide] at the reducing end + a peptidoglycan chain with N-acetylglucosamine at the non-reducing end.</text>
        <dbReference type="EC" id="4.2.2.29"/>
    </reaction>
</comment>
<comment type="similarity">
    <text evidence="7">Belongs to the transglycosylase MltG family.</text>
</comment>
<keyword evidence="2 7" id="KW-0812">Transmembrane</keyword>
<reference evidence="8 9" key="1">
    <citation type="journal article" date="2016" name="Nat. Commun.">
        <title>Thousands of microbial genomes shed light on interconnected biogeochemical processes in an aquifer system.</title>
        <authorList>
            <person name="Anantharaman K."/>
            <person name="Brown C.T."/>
            <person name="Hug L.A."/>
            <person name="Sharon I."/>
            <person name="Castelle C.J."/>
            <person name="Probst A.J."/>
            <person name="Thomas B.C."/>
            <person name="Singh A."/>
            <person name="Wilkins M.J."/>
            <person name="Karaoz U."/>
            <person name="Brodie E.L."/>
            <person name="Williams K.H."/>
            <person name="Hubbard S.S."/>
            <person name="Banfield J.F."/>
        </authorList>
    </citation>
    <scope>NUCLEOTIDE SEQUENCE [LARGE SCALE GENOMIC DNA]</scope>
</reference>
<evidence type="ECO:0000256" key="2">
    <source>
        <dbReference type="ARBA" id="ARBA00022692"/>
    </source>
</evidence>
<dbReference type="PANTHER" id="PTHR30518">
    <property type="entry name" value="ENDOLYTIC MUREIN TRANSGLYCOSYLASE"/>
    <property type="match status" value="1"/>
</dbReference>
<keyword evidence="3 7" id="KW-1133">Transmembrane helix</keyword>
<evidence type="ECO:0000256" key="3">
    <source>
        <dbReference type="ARBA" id="ARBA00022989"/>
    </source>
</evidence>
<gene>
    <name evidence="7" type="primary">mltG</name>
    <name evidence="8" type="ORF">A2828_00375</name>
</gene>
<proteinExistence type="inferred from homology"/>
<dbReference type="AlphaFoldDB" id="A0A1G2PDG4"/>
<protein>
    <recommendedName>
        <fullName evidence="7">Endolytic murein transglycosylase</fullName>
        <ecNumber evidence="7">4.2.2.29</ecNumber>
    </recommendedName>
    <alternativeName>
        <fullName evidence="7">Peptidoglycan lytic transglycosylase</fullName>
    </alternativeName>
    <alternativeName>
        <fullName evidence="7">Peptidoglycan polymerization terminase</fullName>
    </alternativeName>
</protein>
<sequence>MMQDIKPIQNTSMLANNELVSPASSKTEVVHNNPPALTKKRIGHKKAAGIIVFIAVLSAITFFVLYVIWSLQSRDAGADKKAFLISKGENAISVAKRLEDEGLIRNAKVFRTLLLITEKADDIKAGEFDISSAMTPQEIISVLTAKAPPERDVNVVIPEGFTLAQIDARFANAGIIKEGDLLNGSGAIYAYEFLPECPARHQNDDGQYVCNVEYMSLEGYLFPDTYRFKRDSTTDIIVGKMLDNFDKKLSLPLRSDIAIQNKSIKDIVIMASILEKEVRSDVDKTLVAGILWKRLNQLYPLQVDATVLYALELAGRAKLKGQTLTLEDLQVDSAYNTYKYKGLPPGAISNPGLASIDSAIDLENSNYFYYLSAPDGTTIFSRTLTEHNRAKTRYLR</sequence>
<dbReference type="Pfam" id="PF02618">
    <property type="entry name" value="YceG"/>
    <property type="match status" value="1"/>
</dbReference>
<comment type="caution">
    <text evidence="8">The sequence shown here is derived from an EMBL/GenBank/DDBJ whole genome shotgun (WGS) entry which is preliminary data.</text>
</comment>
<organism evidence="8 9">
    <name type="scientific">Candidatus Terrybacteria bacterium RIFCSPHIGHO2_01_FULL_43_35</name>
    <dbReference type="NCBI Taxonomy" id="1802361"/>
    <lineage>
        <taxon>Bacteria</taxon>
        <taxon>Candidatus Terryibacteriota</taxon>
    </lineage>
</organism>
<evidence type="ECO:0000313" key="8">
    <source>
        <dbReference type="EMBL" id="OHA46390.1"/>
    </source>
</evidence>
<dbReference type="InterPro" id="IPR003770">
    <property type="entry name" value="MLTG-like"/>
</dbReference>
<dbReference type="Proteomes" id="UP000178869">
    <property type="component" value="Unassembled WGS sequence"/>
</dbReference>
<dbReference type="GO" id="GO:0009252">
    <property type="term" value="P:peptidoglycan biosynthetic process"/>
    <property type="evidence" value="ECO:0007669"/>
    <property type="project" value="UniProtKB-UniRule"/>
</dbReference>
<dbReference type="Gene3D" id="3.30.160.60">
    <property type="entry name" value="Classic Zinc Finger"/>
    <property type="match status" value="1"/>
</dbReference>
<feature type="site" description="Important for catalytic activity" evidence="7">
    <location>
        <position position="277"/>
    </location>
</feature>
<keyword evidence="1 7" id="KW-1003">Cell membrane</keyword>
<dbReference type="Gene3D" id="3.30.1490.480">
    <property type="entry name" value="Endolytic murein transglycosylase"/>
    <property type="match status" value="1"/>
</dbReference>
<dbReference type="NCBIfam" id="TIGR00247">
    <property type="entry name" value="endolytic transglycosylase MltG"/>
    <property type="match status" value="1"/>
</dbReference>
<evidence type="ECO:0000256" key="5">
    <source>
        <dbReference type="ARBA" id="ARBA00023239"/>
    </source>
</evidence>
<dbReference type="GO" id="GO:0005886">
    <property type="term" value="C:plasma membrane"/>
    <property type="evidence" value="ECO:0007669"/>
    <property type="project" value="UniProtKB-SubCell"/>
</dbReference>